<dbReference type="AlphaFoldDB" id="A0A0H2WGP9"/>
<dbReference type="HOGENOM" id="CLU_2380669_0_0_4"/>
<proteinExistence type="predicted"/>
<organism evidence="2 3">
    <name type="scientific">Burkholderia mallei (strain ATCC 23344)</name>
    <dbReference type="NCBI Taxonomy" id="243160"/>
    <lineage>
        <taxon>Bacteria</taxon>
        <taxon>Pseudomonadati</taxon>
        <taxon>Pseudomonadota</taxon>
        <taxon>Betaproteobacteria</taxon>
        <taxon>Burkholderiales</taxon>
        <taxon>Burkholderiaceae</taxon>
        <taxon>Burkholderia</taxon>
        <taxon>pseudomallei group</taxon>
    </lineage>
</organism>
<reference evidence="2 3" key="1">
    <citation type="journal article" date="2004" name="Proc. Natl. Acad. Sci. U.S.A.">
        <title>Structural flexibility in the Burkholderia mallei genome.</title>
        <authorList>
            <person name="Nierman W.C."/>
            <person name="DeShazer D."/>
            <person name="Kim H.S."/>
            <person name="Tettelin H."/>
            <person name="Nelson K.E."/>
            <person name="Feldblyum T."/>
            <person name="Ulrich R.L."/>
            <person name="Ronning C.M."/>
            <person name="Brinkac L.M."/>
            <person name="Daugherty S.C."/>
            <person name="Davidsen T.D."/>
            <person name="Deboy R.T."/>
            <person name="Dimitrov G."/>
            <person name="Dodson R.J."/>
            <person name="Durkin A.S."/>
            <person name="Gwinn M.L."/>
            <person name="Haft D.H."/>
            <person name="Khouri H."/>
            <person name="Kolonay J.F."/>
            <person name="Madupu R."/>
            <person name="Mohammoud Y."/>
            <person name="Nelson W.C."/>
            <person name="Radune D."/>
            <person name="Romero C.M."/>
            <person name="Sarria S."/>
            <person name="Selengut J."/>
            <person name="Shamblin C."/>
            <person name="Sullivan S.A."/>
            <person name="White O."/>
            <person name="Yu Y."/>
            <person name="Zafar N."/>
            <person name="Zhou L."/>
            <person name="Fraser C.M."/>
        </authorList>
    </citation>
    <scope>NUCLEOTIDE SEQUENCE [LARGE SCALE GENOMIC DNA]</scope>
    <source>
        <strain evidence="2 3">ATCC 23344</strain>
    </source>
</reference>
<dbReference type="KEGG" id="bma:BMA0112"/>
<dbReference type="Proteomes" id="UP000006693">
    <property type="component" value="Chromosome 1"/>
</dbReference>
<evidence type="ECO:0000313" key="3">
    <source>
        <dbReference type="Proteomes" id="UP000006693"/>
    </source>
</evidence>
<feature type="compositionally biased region" description="Basic residues" evidence="1">
    <location>
        <begin position="17"/>
        <end position="28"/>
    </location>
</feature>
<gene>
    <name evidence="2" type="ordered locus">BMA0112</name>
</gene>
<keyword evidence="3" id="KW-1185">Reference proteome</keyword>
<name>A0A0H2WGP9_BURMA</name>
<sequence length="94" mass="10140">MRARRRAELPPPATASRGRKRKTARRAPGRSIPPWPGLPWARARFSRRAPALLLDEARVGPEALLIAVLGAHELHVALVDADVTCPLQTGPAGV</sequence>
<evidence type="ECO:0000256" key="1">
    <source>
        <dbReference type="SAM" id="MobiDB-lite"/>
    </source>
</evidence>
<protein>
    <submittedName>
        <fullName evidence="2">Uncharacterized protein</fullName>
    </submittedName>
</protein>
<feature type="region of interest" description="Disordered" evidence="1">
    <location>
        <begin position="1"/>
        <end position="37"/>
    </location>
</feature>
<accession>A0A0H2WGP9</accession>
<evidence type="ECO:0000313" key="2">
    <source>
        <dbReference type="EMBL" id="AAU48664.1"/>
    </source>
</evidence>
<dbReference type="EMBL" id="CP000010">
    <property type="protein sequence ID" value="AAU48664.1"/>
    <property type="molecule type" value="Genomic_DNA"/>
</dbReference>